<dbReference type="AlphaFoldDB" id="A0A409YF45"/>
<dbReference type="InParanoid" id="A0A409YF45"/>
<keyword evidence="2" id="KW-1185">Reference proteome</keyword>
<accession>A0A409YF45</accession>
<sequence length="91" mass="10203">MAWTAHWAHWSSSRKRRALSSSRPTVLLRPSFFATRSQGPERVRLPANVIHTNGITYSPSHTLQKRECWGLERHVSGTVVPGAPSTAELEI</sequence>
<evidence type="ECO:0000313" key="2">
    <source>
        <dbReference type="Proteomes" id="UP000284706"/>
    </source>
</evidence>
<organism evidence="1 2">
    <name type="scientific">Gymnopilus dilepis</name>
    <dbReference type="NCBI Taxonomy" id="231916"/>
    <lineage>
        <taxon>Eukaryota</taxon>
        <taxon>Fungi</taxon>
        <taxon>Dikarya</taxon>
        <taxon>Basidiomycota</taxon>
        <taxon>Agaricomycotina</taxon>
        <taxon>Agaricomycetes</taxon>
        <taxon>Agaricomycetidae</taxon>
        <taxon>Agaricales</taxon>
        <taxon>Agaricineae</taxon>
        <taxon>Hymenogastraceae</taxon>
        <taxon>Gymnopilus</taxon>
    </lineage>
</organism>
<evidence type="ECO:0000313" key="1">
    <source>
        <dbReference type="EMBL" id="PPR01637.1"/>
    </source>
</evidence>
<comment type="caution">
    <text evidence="1">The sequence shown here is derived from an EMBL/GenBank/DDBJ whole genome shotgun (WGS) entry which is preliminary data.</text>
</comment>
<gene>
    <name evidence="1" type="ORF">CVT26_013121</name>
</gene>
<dbReference type="EMBL" id="NHYE01000919">
    <property type="protein sequence ID" value="PPR01637.1"/>
    <property type="molecule type" value="Genomic_DNA"/>
</dbReference>
<name>A0A409YF45_9AGAR</name>
<dbReference type="Proteomes" id="UP000284706">
    <property type="component" value="Unassembled WGS sequence"/>
</dbReference>
<reference evidence="1 2" key="1">
    <citation type="journal article" date="2018" name="Evol. Lett.">
        <title>Horizontal gene cluster transfer increased hallucinogenic mushroom diversity.</title>
        <authorList>
            <person name="Reynolds H.T."/>
            <person name="Vijayakumar V."/>
            <person name="Gluck-Thaler E."/>
            <person name="Korotkin H.B."/>
            <person name="Matheny P.B."/>
            <person name="Slot J.C."/>
        </authorList>
    </citation>
    <scope>NUCLEOTIDE SEQUENCE [LARGE SCALE GENOMIC DNA]</scope>
    <source>
        <strain evidence="1 2">SRW20</strain>
    </source>
</reference>
<proteinExistence type="predicted"/>
<protein>
    <submittedName>
        <fullName evidence="1">Uncharacterized protein</fullName>
    </submittedName>
</protein>